<keyword evidence="4 6" id="KW-0720">Serine protease</keyword>
<dbReference type="PROSITE" id="PS51892">
    <property type="entry name" value="SUBTILASE"/>
    <property type="match status" value="1"/>
</dbReference>
<feature type="active site" description="Charge relay system" evidence="5 6">
    <location>
        <position position="182"/>
    </location>
</feature>
<dbReference type="Proteomes" id="UP000246005">
    <property type="component" value="Unassembled WGS sequence"/>
</dbReference>
<dbReference type="InterPro" id="IPR050131">
    <property type="entry name" value="Peptidase_S8_subtilisin-like"/>
</dbReference>
<dbReference type="InterPro" id="IPR000209">
    <property type="entry name" value="Peptidase_S8/S53_dom"/>
</dbReference>
<organism evidence="10 11">
    <name type="scientific">Lentzea atacamensis</name>
    <dbReference type="NCBI Taxonomy" id="531938"/>
    <lineage>
        <taxon>Bacteria</taxon>
        <taxon>Bacillati</taxon>
        <taxon>Actinomycetota</taxon>
        <taxon>Actinomycetes</taxon>
        <taxon>Pseudonocardiales</taxon>
        <taxon>Pseudonocardiaceae</taxon>
        <taxon>Lentzea</taxon>
    </lineage>
</organism>
<comment type="similarity">
    <text evidence="1 6 7">Belongs to the peptidase S8 family.</text>
</comment>
<reference evidence="10 11" key="1">
    <citation type="submission" date="2018-05" db="EMBL/GenBank/DDBJ databases">
        <title>Genomic Encyclopedia of Type Strains, Phase IV (KMG-IV): sequencing the most valuable type-strain genomes for metagenomic binning, comparative biology and taxonomic classification.</title>
        <authorList>
            <person name="Goeker M."/>
        </authorList>
    </citation>
    <scope>NUCLEOTIDE SEQUENCE [LARGE SCALE GENOMIC DNA]</scope>
    <source>
        <strain evidence="10 11">DSM 45480</strain>
    </source>
</reference>
<comment type="caution">
    <text evidence="10">The sequence shown here is derived from an EMBL/GenBank/DDBJ whole genome shotgun (WGS) entry which is preliminary data.</text>
</comment>
<evidence type="ECO:0000256" key="6">
    <source>
        <dbReference type="PROSITE-ProRule" id="PRU01240"/>
    </source>
</evidence>
<proteinExistence type="inferred from homology"/>
<dbReference type="PANTHER" id="PTHR43806">
    <property type="entry name" value="PEPTIDASE S8"/>
    <property type="match status" value="1"/>
</dbReference>
<dbReference type="PANTHER" id="PTHR43806:SF11">
    <property type="entry name" value="CEREVISIN-RELATED"/>
    <property type="match status" value="1"/>
</dbReference>
<feature type="chain" id="PRO_5016252018" evidence="8">
    <location>
        <begin position="27"/>
        <end position="982"/>
    </location>
</feature>
<evidence type="ECO:0000256" key="7">
    <source>
        <dbReference type="RuleBase" id="RU003355"/>
    </source>
</evidence>
<sequence length="982" mass="103536">MKTFRRSVLATAVVLISGLAVAPAVASPTQTGTVLITGDRVNVVTRPGKPPNVVIKPAPGRERIPFLKTVDDGRVSVIPFDAQQLVINGVLDMRLFDVTKPTSKVIIRHTDERLTATKLTEDLWRRLNPHAPNQAQALPGIAKISPDRILKPLDRDSVRQIKAQKAWQRGHTAKGVKVAVLDTGVDQNHPDLKGRIKATKDFTEQDDVTDEHGHGTHVAGIIAGSGPEPGTAPDADLLIGKVCGPHFCEESAVIAGLQWAAEQGARVVNLSLGGDATDGTDELSQLLNALSAKHNMLFVAAAGNEGREHSVASPAAADAALAVASVTEDNQLSYFSSRGPRPDGTVKPEISAPGHAIAAARAQGTSMGYPISDRHTLASGTSMATPHVTGAAAILAGQHPDWSPARLKAALTNTADPIGATVFEQGTGVVNLDRATKTRLTAEPATLKDTGTVTYRNNGHQPVKLTLHLPAGVEADRTTVEVPASGTATATFKATKPGVIIARDDNNVIRTAISNQQKAEATAQIKVQSRDRANAPNGTGGYGFLVAMANHTNKKLYAGGIGNGRALQGEIPQGRYTVFAWVPSPVDGRPPWEPSQTLVSKDVTIGPDGAEVTLDARQGQRVEATVNGKKGTGYIGTSLGTPNGSAFASQGHEVYVVPGSADSMIYTAVQFVRNVPGSTTCGGEATTCAIAVSEENAVTATLPGVSDADLARSTATIAGPEAIGEWITFAEHPLSTPPPGDSAENVRFPGKHTTYHHSTGDIEWWAGQLHDQAVRQAQTWRGYTNGRSYEEKWGHGALGPSVTSTRHHRSGNVITANLALLSDSTPGHYGIAGDAGLAGTTELRRDGKLVDGTPHPDGGVFQVPPGKARYRLEATTAEVHTAWEFESEEGTGPLPLTSVRFDDRNGGNIPFRLDKTTTAGRTRNLTVDVSYDDGKTWQPGPYVLFGDRGVLLKVKPGPVSLRTRVTDVYGNSGAQTIIRALT</sequence>
<evidence type="ECO:0000256" key="4">
    <source>
        <dbReference type="ARBA" id="ARBA00022825"/>
    </source>
</evidence>
<dbReference type="InterPro" id="IPR015500">
    <property type="entry name" value="Peptidase_S8_subtilisin-rel"/>
</dbReference>
<dbReference type="InterPro" id="IPR023827">
    <property type="entry name" value="Peptidase_S8_Asp-AS"/>
</dbReference>
<dbReference type="EMBL" id="QGHB01000003">
    <property type="protein sequence ID" value="PWK88218.1"/>
    <property type="molecule type" value="Genomic_DNA"/>
</dbReference>
<keyword evidence="3 6" id="KW-0378">Hydrolase</keyword>
<dbReference type="AlphaFoldDB" id="A0A316I6S3"/>
<name>A0A316I6S3_9PSEU</name>
<dbReference type="PROSITE" id="PS00136">
    <property type="entry name" value="SUBTILASE_ASP"/>
    <property type="match status" value="1"/>
</dbReference>
<keyword evidence="8" id="KW-0732">Signal</keyword>
<evidence type="ECO:0000256" key="1">
    <source>
        <dbReference type="ARBA" id="ARBA00011073"/>
    </source>
</evidence>
<evidence type="ECO:0000256" key="3">
    <source>
        <dbReference type="ARBA" id="ARBA00022801"/>
    </source>
</evidence>
<accession>A0A316I6S3</accession>
<dbReference type="GO" id="GO:0004252">
    <property type="term" value="F:serine-type endopeptidase activity"/>
    <property type="evidence" value="ECO:0007669"/>
    <property type="project" value="UniProtKB-UniRule"/>
</dbReference>
<evidence type="ECO:0000256" key="8">
    <source>
        <dbReference type="SAM" id="SignalP"/>
    </source>
</evidence>
<feature type="signal peptide" evidence="8">
    <location>
        <begin position="1"/>
        <end position="26"/>
    </location>
</feature>
<dbReference type="GO" id="GO:0006508">
    <property type="term" value="P:proteolysis"/>
    <property type="evidence" value="ECO:0007669"/>
    <property type="project" value="UniProtKB-KW"/>
</dbReference>
<evidence type="ECO:0000313" key="10">
    <source>
        <dbReference type="EMBL" id="PWK88218.1"/>
    </source>
</evidence>
<evidence type="ECO:0000256" key="2">
    <source>
        <dbReference type="ARBA" id="ARBA00022670"/>
    </source>
</evidence>
<dbReference type="PRINTS" id="PR00723">
    <property type="entry name" value="SUBTILISIN"/>
</dbReference>
<gene>
    <name evidence="10" type="ORF">C8D88_103414</name>
</gene>
<evidence type="ECO:0000313" key="11">
    <source>
        <dbReference type="Proteomes" id="UP000246005"/>
    </source>
</evidence>
<feature type="active site" description="Charge relay system" evidence="5 6">
    <location>
        <position position="382"/>
    </location>
</feature>
<feature type="active site" description="Charge relay system" evidence="5 6">
    <location>
        <position position="214"/>
    </location>
</feature>
<dbReference type="InterPro" id="IPR023828">
    <property type="entry name" value="Peptidase_S8_Ser-AS"/>
</dbReference>
<dbReference type="PROSITE" id="PS00138">
    <property type="entry name" value="SUBTILASE_SER"/>
    <property type="match status" value="1"/>
</dbReference>
<dbReference type="Pfam" id="PF00082">
    <property type="entry name" value="Peptidase_S8"/>
    <property type="match status" value="1"/>
</dbReference>
<keyword evidence="2 6" id="KW-0645">Protease</keyword>
<dbReference type="InterPro" id="IPR036852">
    <property type="entry name" value="Peptidase_S8/S53_dom_sf"/>
</dbReference>
<evidence type="ECO:0000259" key="9">
    <source>
        <dbReference type="Pfam" id="PF00082"/>
    </source>
</evidence>
<dbReference type="PROSITE" id="PS00137">
    <property type="entry name" value="SUBTILASE_HIS"/>
    <property type="match status" value="1"/>
</dbReference>
<protein>
    <submittedName>
        <fullName evidence="10">Subtilisin family serine protease</fullName>
    </submittedName>
</protein>
<dbReference type="SUPFAM" id="SSF52743">
    <property type="entry name" value="Subtilisin-like"/>
    <property type="match status" value="1"/>
</dbReference>
<dbReference type="Gene3D" id="3.40.50.200">
    <property type="entry name" value="Peptidase S8/S53 domain"/>
    <property type="match status" value="1"/>
</dbReference>
<dbReference type="InterPro" id="IPR022398">
    <property type="entry name" value="Peptidase_S8_His-AS"/>
</dbReference>
<evidence type="ECO:0000256" key="5">
    <source>
        <dbReference type="PIRSR" id="PIRSR615500-1"/>
    </source>
</evidence>
<feature type="domain" description="Peptidase S8/S53" evidence="9">
    <location>
        <begin position="174"/>
        <end position="428"/>
    </location>
</feature>